<dbReference type="Gene3D" id="1.10.3450.20">
    <property type="match status" value="1"/>
</dbReference>
<organism evidence="8 9">
    <name type="scientific">Acorus gramineus</name>
    <name type="common">Dwarf sweet flag</name>
    <dbReference type="NCBI Taxonomy" id="55184"/>
    <lineage>
        <taxon>Eukaryota</taxon>
        <taxon>Viridiplantae</taxon>
        <taxon>Streptophyta</taxon>
        <taxon>Embryophyta</taxon>
        <taxon>Tracheophyta</taxon>
        <taxon>Spermatophyta</taxon>
        <taxon>Magnoliopsida</taxon>
        <taxon>Liliopsida</taxon>
        <taxon>Acoraceae</taxon>
        <taxon>Acorus</taxon>
    </lineage>
</organism>
<evidence type="ECO:0000256" key="7">
    <source>
        <dbReference type="RuleBase" id="RU365072"/>
    </source>
</evidence>
<reference evidence="8" key="1">
    <citation type="journal article" date="2023" name="Nat. Commun.">
        <title>Diploid and tetraploid genomes of Acorus and the evolution of monocots.</title>
        <authorList>
            <person name="Ma L."/>
            <person name="Liu K.W."/>
            <person name="Li Z."/>
            <person name="Hsiao Y.Y."/>
            <person name="Qi Y."/>
            <person name="Fu T."/>
            <person name="Tang G.D."/>
            <person name="Zhang D."/>
            <person name="Sun W.H."/>
            <person name="Liu D.K."/>
            <person name="Li Y."/>
            <person name="Chen G.Z."/>
            <person name="Liu X.D."/>
            <person name="Liao X.Y."/>
            <person name="Jiang Y.T."/>
            <person name="Yu X."/>
            <person name="Hao Y."/>
            <person name="Huang J."/>
            <person name="Zhao X.W."/>
            <person name="Ke S."/>
            <person name="Chen Y.Y."/>
            <person name="Wu W.L."/>
            <person name="Hsu J.L."/>
            <person name="Lin Y.F."/>
            <person name="Huang M.D."/>
            <person name="Li C.Y."/>
            <person name="Huang L."/>
            <person name="Wang Z.W."/>
            <person name="Zhao X."/>
            <person name="Zhong W.Y."/>
            <person name="Peng D.H."/>
            <person name="Ahmad S."/>
            <person name="Lan S."/>
            <person name="Zhang J.S."/>
            <person name="Tsai W.C."/>
            <person name="Van de Peer Y."/>
            <person name="Liu Z.J."/>
        </authorList>
    </citation>
    <scope>NUCLEOTIDE SEQUENCE</scope>
    <source>
        <strain evidence="8">SCP</strain>
    </source>
</reference>
<dbReference type="PANTHER" id="PTHR13003">
    <property type="entry name" value="NUP107-RELATED"/>
    <property type="match status" value="1"/>
</dbReference>
<dbReference type="Proteomes" id="UP001179952">
    <property type="component" value="Unassembled WGS sequence"/>
</dbReference>
<dbReference type="GO" id="GO:0000973">
    <property type="term" value="P:post-transcriptional tethering of RNA polymerase II gene DNA at nuclear periphery"/>
    <property type="evidence" value="ECO:0007669"/>
    <property type="project" value="TreeGrafter"/>
</dbReference>
<dbReference type="Gene3D" id="1.20.190.50">
    <property type="match status" value="1"/>
</dbReference>
<keyword evidence="5 7" id="KW-0906">Nuclear pore complex</keyword>
<comment type="caution">
    <text evidence="8">The sequence shown here is derived from an EMBL/GenBank/DDBJ whole genome shotgun (WGS) entry which is preliminary data.</text>
</comment>
<evidence type="ECO:0000313" key="8">
    <source>
        <dbReference type="EMBL" id="KAK1264072.1"/>
    </source>
</evidence>
<comment type="similarity">
    <text evidence="7">Belongs to the nucleoporin Nup84/Nup107 family.</text>
</comment>
<name>A0AAV9AIQ3_ACOGR</name>
<comment type="subunit">
    <text evidence="7">Part of the nuclear pore complex (NPC).</text>
</comment>
<dbReference type="Pfam" id="PF04121">
    <property type="entry name" value="Nup84_Nup100"/>
    <property type="match status" value="1"/>
</dbReference>
<dbReference type="GO" id="GO:0006606">
    <property type="term" value="P:protein import into nucleus"/>
    <property type="evidence" value="ECO:0007669"/>
    <property type="project" value="TreeGrafter"/>
</dbReference>
<dbReference type="InterPro" id="IPR007252">
    <property type="entry name" value="Nup84/Nup107"/>
</dbReference>
<dbReference type="GO" id="GO:0017056">
    <property type="term" value="F:structural constituent of nuclear pore"/>
    <property type="evidence" value="ECO:0007669"/>
    <property type="project" value="UniProtKB-UniRule"/>
</dbReference>
<evidence type="ECO:0000256" key="2">
    <source>
        <dbReference type="ARBA" id="ARBA00022816"/>
    </source>
</evidence>
<keyword evidence="3" id="KW-0653">Protein transport</keyword>
<dbReference type="GO" id="GO:0031965">
    <property type="term" value="C:nuclear membrane"/>
    <property type="evidence" value="ECO:0007669"/>
    <property type="project" value="UniProtKB-SubCell"/>
</dbReference>
<evidence type="ECO:0000256" key="5">
    <source>
        <dbReference type="ARBA" id="ARBA00023132"/>
    </source>
</evidence>
<evidence type="ECO:0000256" key="1">
    <source>
        <dbReference type="ARBA" id="ARBA00022448"/>
    </source>
</evidence>
<gene>
    <name evidence="8" type="ORF">QJS04_geneDACA013541</name>
</gene>
<dbReference type="GO" id="GO:0031080">
    <property type="term" value="C:nuclear pore outer ring"/>
    <property type="evidence" value="ECO:0007669"/>
    <property type="project" value="TreeGrafter"/>
</dbReference>
<reference evidence="8" key="2">
    <citation type="submission" date="2023-06" db="EMBL/GenBank/DDBJ databases">
        <authorList>
            <person name="Ma L."/>
            <person name="Liu K.-W."/>
            <person name="Li Z."/>
            <person name="Hsiao Y.-Y."/>
            <person name="Qi Y."/>
            <person name="Fu T."/>
            <person name="Tang G."/>
            <person name="Zhang D."/>
            <person name="Sun W.-H."/>
            <person name="Liu D.-K."/>
            <person name="Li Y."/>
            <person name="Chen G.-Z."/>
            <person name="Liu X.-D."/>
            <person name="Liao X.-Y."/>
            <person name="Jiang Y.-T."/>
            <person name="Yu X."/>
            <person name="Hao Y."/>
            <person name="Huang J."/>
            <person name="Zhao X.-W."/>
            <person name="Ke S."/>
            <person name="Chen Y.-Y."/>
            <person name="Wu W.-L."/>
            <person name="Hsu J.-L."/>
            <person name="Lin Y.-F."/>
            <person name="Huang M.-D."/>
            <person name="Li C.-Y."/>
            <person name="Huang L."/>
            <person name="Wang Z.-W."/>
            <person name="Zhao X."/>
            <person name="Zhong W.-Y."/>
            <person name="Peng D.-H."/>
            <person name="Ahmad S."/>
            <person name="Lan S."/>
            <person name="Zhang J.-S."/>
            <person name="Tsai W.-C."/>
            <person name="Van De Peer Y."/>
            <person name="Liu Z.-J."/>
        </authorList>
    </citation>
    <scope>NUCLEOTIDE SEQUENCE</scope>
    <source>
        <strain evidence="8">SCP</strain>
        <tissue evidence="8">Leaves</tissue>
    </source>
</reference>
<evidence type="ECO:0000256" key="4">
    <source>
        <dbReference type="ARBA" id="ARBA00023010"/>
    </source>
</evidence>
<evidence type="ECO:0000256" key="6">
    <source>
        <dbReference type="ARBA" id="ARBA00023242"/>
    </source>
</evidence>
<keyword evidence="4 7" id="KW-0811">Translocation</keyword>
<sequence>MESAMDVFDPENDSNREQFRRFRRKRYVAKADGGQYIISIFRKRQSTSSVSPIEGNSASRFTDARLLYDDDNMQPRPNVALLLEDIKQEVENFDSEGLDVVGKAGSHLLKSCKREEDVLAEGGESTFILFASLLDSAIQGLMPFSDLILQFENTCRNVSESIRYGNSGRHRVFEDKLMRQRAQLLLDEAASWSLLWYLFGKGSEVHPEDLVLLPTTSHQEACQYVMGDHTAQLCLRIVQWLEGLASEALDLEEKVRGSYVGSYLPSSGVWHHTQRFLKKRNDDPAIVQHLDFDAPTREVAQLLPDDKKQDESLLEDVWILLRAGRLEEACELCRSAGQSWRAATLTSFGGLDLFPSVEALQKNGKSRTLQAFELESGIGRQRCLWKWASYYTSEKIADQDGGKYEAAVYASRCGNLKRMLPVCTNWESACWAMAKSWLDTQVDLYLGQVQQDELDPSKSSCDSVMNGTSRQERQSLQVPLGPESWPCHVLDQQPLDLPALLQKLHSSDIVHEVVCRGCKDHHRQIEMNLMTGDIAQLLDLLWSWMSPLEDDKDVLRPHIDPQMIRFGAHLVLVLRHLLAGEVDTFREKLMTVGDFILQMYTMFLFSKNHEELIGIYASQLAPHRCIDLFVNMMELRMNDSSEYFFGFDSIAARYIINRVLQRSRDIKIGNCDKTFYVSEQKHSQSLQKATAIQWLCFTPPSTINDLEVIKAKLLLRALMHSNVLFREFALVSMWRVPRLPLGAHMILSCLSELLKQPMDTLLSFDGDNMSENLHEFEDWREYYSCDAAYRKWLKLELENANCSRPT</sequence>
<keyword evidence="2" id="KW-0509">mRNA transport</keyword>
<keyword evidence="6 7" id="KW-0539">Nucleus</keyword>
<evidence type="ECO:0000313" key="9">
    <source>
        <dbReference type="Proteomes" id="UP001179952"/>
    </source>
</evidence>
<proteinExistence type="inferred from homology"/>
<keyword evidence="7" id="KW-0472">Membrane</keyword>
<keyword evidence="9" id="KW-1185">Reference proteome</keyword>
<dbReference type="GO" id="GO:0006406">
    <property type="term" value="P:mRNA export from nucleus"/>
    <property type="evidence" value="ECO:0007669"/>
    <property type="project" value="TreeGrafter"/>
</dbReference>
<accession>A0AAV9AIQ3</accession>
<comment type="function">
    <text evidence="7">Functions as a component of the nuclear pore complex (NPC).</text>
</comment>
<dbReference type="AlphaFoldDB" id="A0AAV9AIQ3"/>
<protein>
    <recommendedName>
        <fullName evidence="7">Nuclear pore complex protein</fullName>
    </recommendedName>
</protein>
<dbReference type="PANTHER" id="PTHR13003:SF2">
    <property type="entry name" value="NUCLEAR PORE COMPLEX PROTEIN NUP107"/>
    <property type="match status" value="1"/>
</dbReference>
<keyword evidence="1 7" id="KW-0813">Transport</keyword>
<evidence type="ECO:0000256" key="3">
    <source>
        <dbReference type="ARBA" id="ARBA00022927"/>
    </source>
</evidence>
<dbReference type="EMBL" id="JAUJYN010000009">
    <property type="protein sequence ID" value="KAK1264072.1"/>
    <property type="molecule type" value="Genomic_DNA"/>
</dbReference>
<comment type="subcellular location">
    <subcellularLocation>
        <location evidence="7">Nucleus</location>
        <location evidence="7">Nuclear pore complex</location>
    </subcellularLocation>
    <subcellularLocation>
        <location evidence="7">Nucleus membrane</location>
    </subcellularLocation>
</comment>